<dbReference type="GO" id="GO:0000786">
    <property type="term" value="C:nucleosome"/>
    <property type="evidence" value="ECO:0007669"/>
    <property type="project" value="InterPro"/>
</dbReference>
<proteinExistence type="inferred from homology"/>
<dbReference type="EMBL" id="CCKQ01017805">
    <property type="protein sequence ID" value="CDW89698.1"/>
    <property type="molecule type" value="Genomic_DNA"/>
</dbReference>
<evidence type="ECO:0000259" key="6">
    <source>
        <dbReference type="Pfam" id="PF00125"/>
    </source>
</evidence>
<dbReference type="PANTHER" id="PTHR11426">
    <property type="entry name" value="HISTONE H3"/>
    <property type="match status" value="1"/>
</dbReference>
<gene>
    <name evidence="7" type="primary">HIS38</name>
    <name evidence="8" type="synonym">Contig13116.g13984</name>
    <name evidence="8" type="ORF">STYLEM_18835</name>
</gene>
<dbReference type="Gene3D" id="1.10.20.10">
    <property type="entry name" value="Histone, subunit A"/>
    <property type="match status" value="1"/>
</dbReference>
<accession>W6DH41</accession>
<dbReference type="GO" id="GO:0003677">
    <property type="term" value="F:DNA binding"/>
    <property type="evidence" value="ECO:0007669"/>
    <property type="project" value="UniProtKB-KW"/>
</dbReference>
<dbReference type="InterPro" id="IPR009072">
    <property type="entry name" value="Histone-fold"/>
</dbReference>
<keyword evidence="9" id="KW-1185">Reference proteome</keyword>
<sequence length="179" mass="20475">MPRQKLAGKKMKSSTKKSVASGSKASKSTMKKKTAPAEGGIKTHNRRFKPGTVALREIKRYQKVTNLLLLKAPFQRFVRAICEGIDAQLRFQSQALLAVQEAAEMYLVGLFEDSNLCAIHANRVTVMKKDMELARRIRGERFHDHRDLQPKNGDEVFYQLPYYNEKEQMAHLKKVIGRN</sequence>
<dbReference type="AlphaFoldDB" id="W6DH41"/>
<dbReference type="Proteomes" id="UP000039865">
    <property type="component" value="Unassembled WGS sequence"/>
</dbReference>
<dbReference type="EMBL" id="KJ159082">
    <property type="protein sequence ID" value="AHI95965.1"/>
    <property type="molecule type" value="Genomic_DNA"/>
</dbReference>
<dbReference type="FunFam" id="1.10.20.10:FF:000088">
    <property type="entry name" value="Histone H3-like centromeric protein CSE4"/>
    <property type="match status" value="1"/>
</dbReference>
<evidence type="ECO:0000256" key="5">
    <source>
        <dbReference type="SAM" id="MobiDB-lite"/>
    </source>
</evidence>
<dbReference type="CDD" id="cd22911">
    <property type="entry name" value="HFD_H3"/>
    <property type="match status" value="1"/>
</dbReference>
<dbReference type="GO" id="GO:0046982">
    <property type="term" value="F:protein heterodimerization activity"/>
    <property type="evidence" value="ECO:0007669"/>
    <property type="project" value="InterPro"/>
</dbReference>
<protein>
    <submittedName>
        <fullName evidence="8">Histone h3</fullName>
    </submittedName>
    <submittedName>
        <fullName evidence="7">Histone variant H3.8</fullName>
    </submittedName>
</protein>
<dbReference type="SUPFAM" id="SSF47113">
    <property type="entry name" value="Histone-fold"/>
    <property type="match status" value="1"/>
</dbReference>
<reference evidence="8 9" key="2">
    <citation type="submission" date="2014-06" db="EMBL/GenBank/DDBJ databases">
        <authorList>
            <person name="Swart Estienne"/>
        </authorList>
    </citation>
    <scope>NUCLEOTIDE SEQUENCE [LARGE SCALE GENOMIC DNA]</scope>
    <source>
        <strain evidence="8 9">130c</strain>
    </source>
</reference>
<dbReference type="PRINTS" id="PR00622">
    <property type="entry name" value="HISTONEH3"/>
</dbReference>
<dbReference type="InterPro" id="IPR000164">
    <property type="entry name" value="Histone_H3/CENP-A"/>
</dbReference>
<name>W6DH41_STYLE</name>
<comment type="subcellular location">
    <subcellularLocation>
        <location evidence="1">Nucleus</location>
    </subcellularLocation>
</comment>
<keyword evidence="4" id="KW-0539">Nucleus</keyword>
<dbReference type="OrthoDB" id="420022at2759"/>
<dbReference type="Pfam" id="PF00125">
    <property type="entry name" value="Histone"/>
    <property type="match status" value="1"/>
</dbReference>
<dbReference type="GO" id="GO:0005634">
    <property type="term" value="C:nucleus"/>
    <property type="evidence" value="ECO:0007669"/>
    <property type="project" value="UniProtKB-SubCell"/>
</dbReference>
<evidence type="ECO:0000313" key="7">
    <source>
        <dbReference type="EMBL" id="AHI95965.1"/>
    </source>
</evidence>
<dbReference type="GO" id="GO:0030527">
    <property type="term" value="F:structural constituent of chromatin"/>
    <property type="evidence" value="ECO:0007669"/>
    <property type="project" value="InterPro"/>
</dbReference>
<dbReference type="InParanoid" id="W6DH41"/>
<comment type="similarity">
    <text evidence="2">Belongs to the histone H3 family.</text>
</comment>
<dbReference type="InterPro" id="IPR007125">
    <property type="entry name" value="H2A/H2B/H3"/>
</dbReference>
<evidence type="ECO:0000256" key="3">
    <source>
        <dbReference type="ARBA" id="ARBA00023125"/>
    </source>
</evidence>
<organism evidence="7">
    <name type="scientific">Stylonychia lemnae</name>
    <name type="common">Ciliate</name>
    <dbReference type="NCBI Taxonomy" id="5949"/>
    <lineage>
        <taxon>Eukaryota</taxon>
        <taxon>Sar</taxon>
        <taxon>Alveolata</taxon>
        <taxon>Ciliophora</taxon>
        <taxon>Intramacronucleata</taxon>
        <taxon>Spirotrichea</taxon>
        <taxon>Stichotrichia</taxon>
        <taxon>Sporadotrichida</taxon>
        <taxon>Oxytrichidae</taxon>
        <taxon>Stylonychinae</taxon>
        <taxon>Stylonychia</taxon>
    </lineage>
</organism>
<evidence type="ECO:0000256" key="2">
    <source>
        <dbReference type="ARBA" id="ARBA00010343"/>
    </source>
</evidence>
<keyword evidence="3" id="KW-0238">DNA-binding</keyword>
<evidence type="ECO:0000313" key="8">
    <source>
        <dbReference type="EMBL" id="CDW89698.1"/>
    </source>
</evidence>
<evidence type="ECO:0000313" key="9">
    <source>
        <dbReference type="Proteomes" id="UP000039865"/>
    </source>
</evidence>
<feature type="domain" description="Core Histone H2A/H2B/H3" evidence="6">
    <location>
        <begin position="50"/>
        <end position="137"/>
    </location>
</feature>
<dbReference type="SMART" id="SM00428">
    <property type="entry name" value="H3"/>
    <property type="match status" value="1"/>
</dbReference>
<feature type="compositionally biased region" description="Basic residues" evidence="5">
    <location>
        <begin position="1"/>
        <end position="15"/>
    </location>
</feature>
<reference evidence="7" key="1">
    <citation type="journal article" date="2014" name="Epigenetics Chromatin">
        <title>Differential expression of histone H3 genes and selective association of the variant H3.7 with a specific sequence class in Stylonychia macronuclear development.</title>
        <authorList>
            <person name="Forcob S."/>
            <person name="Bulic A."/>
            <person name="Jonsson F."/>
            <person name="Lipps H.J."/>
            <person name="Postberg J."/>
        </authorList>
    </citation>
    <scope>NUCLEOTIDE SEQUENCE</scope>
</reference>
<evidence type="ECO:0000256" key="4">
    <source>
        <dbReference type="ARBA" id="ARBA00023242"/>
    </source>
</evidence>
<feature type="compositionally biased region" description="Low complexity" evidence="5">
    <location>
        <begin position="16"/>
        <end position="28"/>
    </location>
</feature>
<evidence type="ECO:0000256" key="1">
    <source>
        <dbReference type="ARBA" id="ARBA00004123"/>
    </source>
</evidence>
<feature type="region of interest" description="Disordered" evidence="5">
    <location>
        <begin position="1"/>
        <end position="45"/>
    </location>
</feature>